<name>A0A2U1LHN1_ARTAN</name>
<feature type="region of interest" description="Disordered" evidence="1">
    <location>
        <begin position="1"/>
        <end position="22"/>
    </location>
</feature>
<gene>
    <name evidence="2" type="ORF">CTI12_AA490140</name>
</gene>
<dbReference type="GO" id="GO:0048364">
    <property type="term" value="P:root development"/>
    <property type="evidence" value="ECO:0007669"/>
    <property type="project" value="InterPro"/>
</dbReference>
<sequence>MASTSSSADDNHHIRSTSLPTRPHPIILQAQEEISKFRAWEASVSSVPTADTICSALTRLQVLYECVDSVLSMPLTQQALTQNQYTELVNGLLDKSISLMDICGSTRDLVSKVKENARDVQSALRRRKGEGCLTASFIKNLKKDAKKAITSLKQIDEKMGVMKPLDLDLHLLSAIKVVRDVGVVRSSVYRSLLLFLSGSAPKPKASRWSLVQKMIQKGTTERHDLLGLSNEDLVCLFQEMENGLDCMFRSLLKTRTSLLNVLSR</sequence>
<protein>
    <submittedName>
        <fullName evidence="2">Uncharacterized protein</fullName>
    </submittedName>
</protein>
<comment type="caution">
    <text evidence="2">The sequence shown here is derived from an EMBL/GenBank/DDBJ whole genome shotgun (WGS) entry which is preliminary data.</text>
</comment>
<organism evidence="2 3">
    <name type="scientific">Artemisia annua</name>
    <name type="common">Sweet wormwood</name>
    <dbReference type="NCBI Taxonomy" id="35608"/>
    <lineage>
        <taxon>Eukaryota</taxon>
        <taxon>Viridiplantae</taxon>
        <taxon>Streptophyta</taxon>
        <taxon>Embryophyta</taxon>
        <taxon>Tracheophyta</taxon>
        <taxon>Spermatophyta</taxon>
        <taxon>Magnoliopsida</taxon>
        <taxon>eudicotyledons</taxon>
        <taxon>Gunneridae</taxon>
        <taxon>Pentapetalae</taxon>
        <taxon>asterids</taxon>
        <taxon>campanulids</taxon>
        <taxon>Asterales</taxon>
        <taxon>Asteraceae</taxon>
        <taxon>Asteroideae</taxon>
        <taxon>Anthemideae</taxon>
        <taxon>Artemisiinae</taxon>
        <taxon>Artemisia</taxon>
    </lineage>
</organism>
<evidence type="ECO:0000313" key="3">
    <source>
        <dbReference type="Proteomes" id="UP000245207"/>
    </source>
</evidence>
<dbReference type="GO" id="GO:0048367">
    <property type="term" value="P:shoot system development"/>
    <property type="evidence" value="ECO:0007669"/>
    <property type="project" value="InterPro"/>
</dbReference>
<dbReference type="STRING" id="35608.A0A2U1LHN1"/>
<dbReference type="AlphaFoldDB" id="A0A2U1LHN1"/>
<evidence type="ECO:0000256" key="1">
    <source>
        <dbReference type="SAM" id="MobiDB-lite"/>
    </source>
</evidence>
<dbReference type="OrthoDB" id="1701699at2759"/>
<accession>A0A2U1LHN1</accession>
<dbReference type="PANTHER" id="PTHR33070">
    <property type="entry name" value="OS06G0725500 PROTEIN"/>
    <property type="match status" value="1"/>
</dbReference>
<evidence type="ECO:0000313" key="2">
    <source>
        <dbReference type="EMBL" id="PWA48515.1"/>
    </source>
</evidence>
<reference evidence="2 3" key="1">
    <citation type="journal article" date="2018" name="Mol. Plant">
        <title>The genome of Artemisia annua provides insight into the evolution of Asteraceae family and artemisinin biosynthesis.</title>
        <authorList>
            <person name="Shen Q."/>
            <person name="Zhang L."/>
            <person name="Liao Z."/>
            <person name="Wang S."/>
            <person name="Yan T."/>
            <person name="Shi P."/>
            <person name="Liu M."/>
            <person name="Fu X."/>
            <person name="Pan Q."/>
            <person name="Wang Y."/>
            <person name="Lv Z."/>
            <person name="Lu X."/>
            <person name="Zhang F."/>
            <person name="Jiang W."/>
            <person name="Ma Y."/>
            <person name="Chen M."/>
            <person name="Hao X."/>
            <person name="Li L."/>
            <person name="Tang Y."/>
            <person name="Lv G."/>
            <person name="Zhou Y."/>
            <person name="Sun X."/>
            <person name="Brodelius P.E."/>
            <person name="Rose J.K.C."/>
            <person name="Tang K."/>
        </authorList>
    </citation>
    <scope>NUCLEOTIDE SEQUENCE [LARGE SCALE GENOMIC DNA]</scope>
    <source>
        <strain evidence="3">cv. Huhao1</strain>
        <tissue evidence="2">Leaf</tissue>
    </source>
</reference>
<proteinExistence type="predicted"/>
<dbReference type="Pfam" id="PF03087">
    <property type="entry name" value="BPS1"/>
    <property type="match status" value="1"/>
</dbReference>
<dbReference type="EMBL" id="PKPP01009329">
    <property type="protein sequence ID" value="PWA48515.1"/>
    <property type="molecule type" value="Genomic_DNA"/>
</dbReference>
<keyword evidence="3" id="KW-1185">Reference proteome</keyword>
<dbReference type="Proteomes" id="UP000245207">
    <property type="component" value="Unassembled WGS sequence"/>
</dbReference>
<dbReference type="InterPro" id="IPR004320">
    <property type="entry name" value="BPS1_pln"/>
</dbReference>
<dbReference type="PANTHER" id="PTHR33070:SF109">
    <property type="entry name" value="DOMAIN PROTEIN, PUTATIVE (DUF241)-RELATED"/>
    <property type="match status" value="1"/>
</dbReference>